<name>A0A2Z2HXI6_9EURY</name>
<feature type="compositionally biased region" description="Pro residues" evidence="1">
    <location>
        <begin position="371"/>
        <end position="392"/>
    </location>
</feature>
<protein>
    <recommendedName>
        <fullName evidence="4">Fibronectin type-III domain-containing protein</fullName>
    </recommendedName>
</protein>
<evidence type="ECO:0008006" key="4">
    <source>
        <dbReference type="Google" id="ProtNLM"/>
    </source>
</evidence>
<sequence>MTVVFSDGETLTVPGFFPGGGEGAIQFEVTRPGGGTIVSAFADFTGGGDNPVLTISEGECIEDPDQIPEATAMTDVATDVNGGGATLNGTLMTVGEPFPVEVFFQYRVAGDAIWITTGATTLTAPGPFSVRIEGLNLDTTYEYRAVAVAADGTTSTGAIMQFTKSAEPVMDPVVFTGPATEINESTATLNGELVELGDFSPVNVFFEYRIVGSDVWLETAPQPFTAPGPFSAGVDVEPGNDYEYRAVVVTDGIRIEGLTQTFTKPLLPPDEELPTVGTEPATEVNEATATANGVLVDPGTFTEVDVFFEYRLVGTEEWTGTSPQTLTGPGPFSAEIPGLTEGLEYEYRAVALANDSVVVGPIQRFAKVEPPIDPPVEPPVEPPEPPEPPIQPPIEPPFEPPVTPPFEPPEPIPIEPPIVVDLPTVDTDPATDVNEFSATLNATVTDLGQFPVVAAGFEYRAVGTDTWLTTDTVTLEAPGPISQQVTNLEQGVQYEFRPVLVTEATTIRGDLETFVKEAPDVVLPVVTTDPATDVNESSATLNATLETLGDFPAVDVSFQYRVAGTDTWLETGPLTRTESGAFAAEIDGLAFGLRYEFRAVVEADGLTIVGAVESFTKGLPEPITVPDPVPTPVPEPEPVLIPAPVRVRKPPKRTKKERPRRKK</sequence>
<feature type="compositionally biased region" description="Basic residues" evidence="1">
    <location>
        <begin position="646"/>
        <end position="663"/>
    </location>
</feature>
<feature type="region of interest" description="Disordered" evidence="1">
    <location>
        <begin position="369"/>
        <end position="392"/>
    </location>
</feature>
<feature type="compositionally biased region" description="Pro residues" evidence="1">
    <location>
        <begin position="626"/>
        <end position="641"/>
    </location>
</feature>
<dbReference type="AlphaFoldDB" id="A0A2Z2HXI6"/>
<dbReference type="Proteomes" id="UP000250088">
    <property type="component" value="Chromosome"/>
</dbReference>
<proteinExistence type="predicted"/>
<keyword evidence="3" id="KW-1185">Reference proteome</keyword>
<accession>A0A2Z2HXI6</accession>
<gene>
    <name evidence="2" type="ORF">B1756_12515</name>
</gene>
<dbReference type="KEGG" id="naj:B1756_12515"/>
<evidence type="ECO:0000313" key="2">
    <source>
        <dbReference type="EMBL" id="ARS91832.1"/>
    </source>
</evidence>
<evidence type="ECO:0000313" key="3">
    <source>
        <dbReference type="Proteomes" id="UP000250088"/>
    </source>
</evidence>
<organism evidence="2 3">
    <name type="scientific">Natrarchaeobaculum aegyptiacum</name>
    <dbReference type="NCBI Taxonomy" id="745377"/>
    <lineage>
        <taxon>Archaea</taxon>
        <taxon>Methanobacteriati</taxon>
        <taxon>Methanobacteriota</taxon>
        <taxon>Stenosarchaea group</taxon>
        <taxon>Halobacteria</taxon>
        <taxon>Halobacteriales</taxon>
        <taxon>Natrialbaceae</taxon>
        <taxon>Natrarchaeobaculum</taxon>
    </lineage>
</organism>
<dbReference type="EMBL" id="CP019893">
    <property type="protein sequence ID" value="ARS91832.1"/>
    <property type="molecule type" value="Genomic_DNA"/>
</dbReference>
<reference evidence="3" key="1">
    <citation type="submission" date="2017-02" db="EMBL/GenBank/DDBJ databases">
        <title>Natronthermophilus aegyptiacus gen. nov.,sp. nov., an aerobic, extremely halophilic alkalithermophilic archaeon isolated from the athalassohaline Wadi An Natrun, Egypt.</title>
        <authorList>
            <person name="Zhao B."/>
        </authorList>
    </citation>
    <scope>NUCLEOTIDE SEQUENCE [LARGE SCALE GENOMIC DNA]</scope>
    <source>
        <strain evidence="3">JW/NM-HA 15</strain>
    </source>
</reference>
<evidence type="ECO:0000256" key="1">
    <source>
        <dbReference type="SAM" id="MobiDB-lite"/>
    </source>
</evidence>
<feature type="region of interest" description="Disordered" evidence="1">
    <location>
        <begin position="626"/>
        <end position="663"/>
    </location>
</feature>
<dbReference type="OrthoDB" id="204231at2157"/>